<dbReference type="PROSITE" id="PS50160">
    <property type="entry name" value="DNA_LIGASE_A3"/>
    <property type="match status" value="1"/>
</dbReference>
<proteinExistence type="inferred from homology"/>
<gene>
    <name evidence="6" type="ORF">ACFQ34_22395</name>
</gene>
<accession>A0ABW3VML0</accession>
<dbReference type="Pfam" id="PF04679">
    <property type="entry name" value="DNA_ligase_A_C"/>
    <property type="match status" value="1"/>
</dbReference>
<dbReference type="Pfam" id="PF01068">
    <property type="entry name" value="DNA_ligase_A_M"/>
    <property type="match status" value="1"/>
</dbReference>
<dbReference type="SUPFAM" id="SSF50249">
    <property type="entry name" value="Nucleic acid-binding proteins"/>
    <property type="match status" value="1"/>
</dbReference>
<reference evidence="7" key="1">
    <citation type="journal article" date="2019" name="Int. J. Syst. Evol. Microbiol.">
        <title>The Global Catalogue of Microorganisms (GCM) 10K type strain sequencing project: providing services to taxonomists for standard genome sequencing and annotation.</title>
        <authorList>
            <consortium name="The Broad Institute Genomics Platform"/>
            <consortium name="The Broad Institute Genome Sequencing Center for Infectious Disease"/>
            <person name="Wu L."/>
            <person name="Ma J."/>
        </authorList>
    </citation>
    <scope>NUCLEOTIDE SEQUENCE [LARGE SCALE GENOMIC DNA]</scope>
    <source>
        <strain evidence="7">CCUG 49018</strain>
    </source>
</reference>
<evidence type="ECO:0000256" key="3">
    <source>
        <dbReference type="ARBA" id="ARBA00022598"/>
    </source>
</evidence>
<dbReference type="InterPro" id="IPR012309">
    <property type="entry name" value="DNA_ligase_ATP-dep_C"/>
</dbReference>
<dbReference type="Gene3D" id="2.40.50.140">
    <property type="entry name" value="Nucleic acid-binding proteins"/>
    <property type="match status" value="1"/>
</dbReference>
<protein>
    <recommendedName>
        <fullName evidence="2">DNA ligase (ATP)</fullName>
        <ecNumber evidence="2">6.5.1.1</ecNumber>
    </recommendedName>
</protein>
<dbReference type="InterPro" id="IPR012340">
    <property type="entry name" value="NA-bd_OB-fold"/>
</dbReference>
<dbReference type="PANTHER" id="PTHR45674:SF4">
    <property type="entry name" value="DNA LIGASE 1"/>
    <property type="match status" value="1"/>
</dbReference>
<evidence type="ECO:0000256" key="4">
    <source>
        <dbReference type="ARBA" id="ARBA00034003"/>
    </source>
</evidence>
<evidence type="ECO:0000256" key="2">
    <source>
        <dbReference type="ARBA" id="ARBA00012727"/>
    </source>
</evidence>
<dbReference type="Proteomes" id="UP001597182">
    <property type="component" value="Unassembled WGS sequence"/>
</dbReference>
<dbReference type="EMBL" id="JBHTMB010000198">
    <property type="protein sequence ID" value="MFD1236050.1"/>
    <property type="molecule type" value="Genomic_DNA"/>
</dbReference>
<evidence type="ECO:0000313" key="7">
    <source>
        <dbReference type="Proteomes" id="UP001597182"/>
    </source>
</evidence>
<sequence>MLATPGALPTGPGWVYEVKWDGMRLLADVRDGLVRLLTRGGRDVAGSFPELARLDAVAPDLLLDGEVVLLDRGVPSFTALTERIHGAVSPARAAARPVTFMVSDVLRLYGVDLTARPLEERRGTLERLDLTRVPAVSLSPSYTDGGALLAATAQRGMEGIVAKRADSPYTPGRRTAWIEVTHRLTRTCVVGGWRPERSNPTRIAALLVGVPGRDGLRFAGRVTAGLAGDAVQRILHGALDGLTTVAPPFDEPLLRVDGAGARWCEPLVVAEVAHAGTEGGRLVRPEFRGLRDDLDPADVDPFPAPAG</sequence>
<comment type="catalytic activity">
    <reaction evidence="4">
        <text>ATP + (deoxyribonucleotide)n-3'-hydroxyl + 5'-phospho-(deoxyribonucleotide)m = (deoxyribonucleotide)n+m + AMP + diphosphate.</text>
        <dbReference type="EC" id="6.5.1.1"/>
    </reaction>
</comment>
<keyword evidence="7" id="KW-1185">Reference proteome</keyword>
<evidence type="ECO:0000259" key="5">
    <source>
        <dbReference type="PROSITE" id="PS50160"/>
    </source>
</evidence>
<dbReference type="RefSeq" id="WP_346094118.1">
    <property type="nucleotide sequence ID" value="NZ_BAABKS010000085.1"/>
</dbReference>
<dbReference type="Gene3D" id="3.30.1490.70">
    <property type="match status" value="1"/>
</dbReference>
<dbReference type="SUPFAM" id="SSF56091">
    <property type="entry name" value="DNA ligase/mRNA capping enzyme, catalytic domain"/>
    <property type="match status" value="1"/>
</dbReference>
<dbReference type="GO" id="GO:0016874">
    <property type="term" value="F:ligase activity"/>
    <property type="evidence" value="ECO:0007669"/>
    <property type="project" value="UniProtKB-KW"/>
</dbReference>
<dbReference type="CDD" id="cd07971">
    <property type="entry name" value="OBF_DNA_ligase_LigD"/>
    <property type="match status" value="1"/>
</dbReference>
<evidence type="ECO:0000313" key="6">
    <source>
        <dbReference type="EMBL" id="MFD1236050.1"/>
    </source>
</evidence>
<organism evidence="6 7">
    <name type="scientific">Pseudonocardia benzenivorans</name>
    <dbReference type="NCBI Taxonomy" id="228005"/>
    <lineage>
        <taxon>Bacteria</taxon>
        <taxon>Bacillati</taxon>
        <taxon>Actinomycetota</taxon>
        <taxon>Actinomycetes</taxon>
        <taxon>Pseudonocardiales</taxon>
        <taxon>Pseudonocardiaceae</taxon>
        <taxon>Pseudonocardia</taxon>
    </lineage>
</organism>
<dbReference type="EC" id="6.5.1.1" evidence="2"/>
<keyword evidence="3 6" id="KW-0436">Ligase</keyword>
<dbReference type="Gene3D" id="3.30.470.30">
    <property type="entry name" value="DNA ligase/mRNA capping enzyme"/>
    <property type="match status" value="1"/>
</dbReference>
<name>A0ABW3VML0_9PSEU</name>
<dbReference type="InterPro" id="IPR012310">
    <property type="entry name" value="DNA_ligase_ATP-dep_cent"/>
</dbReference>
<comment type="caution">
    <text evidence="6">The sequence shown here is derived from an EMBL/GenBank/DDBJ whole genome shotgun (WGS) entry which is preliminary data.</text>
</comment>
<feature type="domain" description="ATP-dependent DNA ligase family profile" evidence="5">
    <location>
        <begin position="91"/>
        <end position="240"/>
    </location>
</feature>
<dbReference type="CDD" id="cd07906">
    <property type="entry name" value="Adenylation_DNA_ligase_LigD_LigC"/>
    <property type="match status" value="1"/>
</dbReference>
<evidence type="ECO:0000256" key="1">
    <source>
        <dbReference type="ARBA" id="ARBA00007572"/>
    </source>
</evidence>
<comment type="similarity">
    <text evidence="1">Belongs to the ATP-dependent DNA ligase family.</text>
</comment>
<dbReference type="PANTHER" id="PTHR45674">
    <property type="entry name" value="DNA LIGASE 1/3 FAMILY MEMBER"/>
    <property type="match status" value="1"/>
</dbReference>
<dbReference type="InterPro" id="IPR050191">
    <property type="entry name" value="ATP-dep_DNA_ligase"/>
</dbReference>